<dbReference type="InterPro" id="IPR016849">
    <property type="entry name" value="Rtt109"/>
</dbReference>
<keyword evidence="7" id="KW-0804">Transcription</keyword>
<name>A0A553HJL7_9PEZI</name>
<dbReference type="GO" id="GO:0006974">
    <property type="term" value="P:DNA damage response"/>
    <property type="evidence" value="ECO:0007669"/>
    <property type="project" value="UniProtKB-KW"/>
</dbReference>
<keyword evidence="6" id="KW-0805">Transcription regulation</keyword>
<evidence type="ECO:0000256" key="8">
    <source>
        <dbReference type="ARBA" id="ARBA00023242"/>
    </source>
</evidence>
<evidence type="ECO:0000256" key="9">
    <source>
        <dbReference type="ARBA" id="ARBA00048940"/>
    </source>
</evidence>
<dbReference type="EMBL" id="VFLP01000099">
    <property type="protein sequence ID" value="TRX88137.1"/>
    <property type="molecule type" value="Genomic_DNA"/>
</dbReference>
<keyword evidence="4" id="KW-0227">DNA damage</keyword>
<feature type="compositionally biased region" description="Low complexity" evidence="10">
    <location>
        <begin position="545"/>
        <end position="557"/>
    </location>
</feature>
<keyword evidence="5" id="KW-0007">Acetylation</keyword>
<evidence type="ECO:0000256" key="1">
    <source>
        <dbReference type="ARBA" id="ARBA00004123"/>
    </source>
</evidence>
<organism evidence="11 12">
    <name type="scientific">Xylaria flabelliformis</name>
    <dbReference type="NCBI Taxonomy" id="2512241"/>
    <lineage>
        <taxon>Eukaryota</taxon>
        <taxon>Fungi</taxon>
        <taxon>Dikarya</taxon>
        <taxon>Ascomycota</taxon>
        <taxon>Pezizomycotina</taxon>
        <taxon>Sordariomycetes</taxon>
        <taxon>Xylariomycetidae</taxon>
        <taxon>Xylariales</taxon>
        <taxon>Xylariaceae</taxon>
        <taxon>Xylaria</taxon>
    </lineage>
</organism>
<dbReference type="EC" id="2.3.1.48" evidence="2"/>
<feature type="compositionally biased region" description="Polar residues" evidence="10">
    <location>
        <begin position="569"/>
        <end position="584"/>
    </location>
</feature>
<evidence type="ECO:0000256" key="3">
    <source>
        <dbReference type="ARBA" id="ARBA00022679"/>
    </source>
</evidence>
<dbReference type="GO" id="GO:0005634">
    <property type="term" value="C:nucleus"/>
    <property type="evidence" value="ECO:0007669"/>
    <property type="project" value="UniProtKB-SubCell"/>
</dbReference>
<keyword evidence="12" id="KW-1185">Reference proteome</keyword>
<protein>
    <recommendedName>
        <fullName evidence="2">histone acetyltransferase</fullName>
        <ecNumber evidence="2">2.3.1.48</ecNumber>
    </recommendedName>
</protein>
<keyword evidence="8" id="KW-0539">Nucleus</keyword>
<proteinExistence type="predicted"/>
<feature type="region of interest" description="Disordered" evidence="10">
    <location>
        <begin position="505"/>
        <end position="600"/>
    </location>
</feature>
<evidence type="ECO:0000313" key="11">
    <source>
        <dbReference type="EMBL" id="TRX88137.1"/>
    </source>
</evidence>
<gene>
    <name evidence="11" type="ORF">FHL15_010983</name>
</gene>
<dbReference type="OrthoDB" id="3361892at2759"/>
<comment type="catalytic activity">
    <reaction evidence="9">
        <text>L-lysyl-[histone] + acetyl-CoA = N(6)-acetyl-L-lysyl-[histone] + CoA + H(+)</text>
        <dbReference type="Rhea" id="RHEA:21992"/>
        <dbReference type="Rhea" id="RHEA-COMP:9845"/>
        <dbReference type="Rhea" id="RHEA-COMP:11338"/>
        <dbReference type="ChEBI" id="CHEBI:15378"/>
        <dbReference type="ChEBI" id="CHEBI:29969"/>
        <dbReference type="ChEBI" id="CHEBI:57287"/>
        <dbReference type="ChEBI" id="CHEBI:57288"/>
        <dbReference type="ChEBI" id="CHEBI:61930"/>
        <dbReference type="EC" id="2.3.1.48"/>
    </reaction>
    <physiologicalReaction direction="left-to-right" evidence="9">
        <dbReference type="Rhea" id="RHEA:21993"/>
    </physiologicalReaction>
</comment>
<dbReference type="Pfam" id="PF08214">
    <property type="entry name" value="HAT_KAT11"/>
    <property type="match status" value="1"/>
</dbReference>
<sequence length="600" mass="66067">MSSAAQSDSQNQNSPLVKALAQALPKDFRCTAWHLSTTPAITEALCHPPALSASASGNATTTETRPSKPFKTYCEKHFLAVSVTDPTDGKDILALALEVYIYTTTFSTTLFVAKADSTGYLHLQPTPRGFSPIRAVAVAFLNFLVEHRARPRKQLVVNLFARAQSQYIFPGSVENDKKHILDDRGLIKWWCRVLDPLLHRVRQDDLLSRLARDWSRVHGYLVIPGLDEYETRAFVPRTVNATRNWSLGHPLQLISPYTRGASGHENIPPRCLIPTYPDDPKARFVEELEEATSDKTKLLGGWKSPRTLEQFWEMMAFRQECSSGRMTGFIWLVFEPPVASTSLSNPYADAPSSSLTTASNHIPASNSVPAGAAASSSPLSSGILTREDIPSTPHDCLVEKVAPPGKSASLPRRKRRAKKILKGRIITRQPRVKTHRVKYPDRVETPYYYWPEAGRGRVVLDENGYKRAVELLLHLEFKSPEQAVASTSRWTGEVNMGEDWALPVVGQKAMPGPPTPGAPLGAVNNLSGSIRRKRQSDDKSRPKETASTTTNVLSSSLLRKKAKVDTEGGSASVQTAPETGSEPNVNVLGSVLVRKKPKPS</sequence>
<dbReference type="InterPro" id="IPR051236">
    <property type="entry name" value="HAT_RTT109-like"/>
</dbReference>
<reference evidence="12" key="1">
    <citation type="submission" date="2019-06" db="EMBL/GenBank/DDBJ databases">
        <title>Draft genome sequence of the griseofulvin-producing fungus Xylaria cubensis strain G536.</title>
        <authorList>
            <person name="Mead M.E."/>
            <person name="Raja H.A."/>
            <person name="Steenwyk J.L."/>
            <person name="Knowles S.L."/>
            <person name="Oberlies N.H."/>
            <person name="Rokas A."/>
        </authorList>
    </citation>
    <scope>NUCLEOTIDE SEQUENCE [LARGE SCALE GENOMIC DNA]</scope>
    <source>
        <strain evidence="12">G536</strain>
    </source>
</reference>
<evidence type="ECO:0000256" key="10">
    <source>
        <dbReference type="SAM" id="MobiDB-lite"/>
    </source>
</evidence>
<accession>A0A553HJL7</accession>
<dbReference type="GO" id="GO:0032931">
    <property type="term" value="F:histone H3K56 acetyltransferase activity"/>
    <property type="evidence" value="ECO:0007669"/>
    <property type="project" value="TreeGrafter"/>
</dbReference>
<feature type="compositionally biased region" description="Basic and acidic residues" evidence="10">
    <location>
        <begin position="535"/>
        <end position="544"/>
    </location>
</feature>
<dbReference type="InterPro" id="IPR013178">
    <property type="entry name" value="Histone_AcTrfase_Rtt109/CBP"/>
</dbReference>
<feature type="region of interest" description="Disordered" evidence="10">
    <location>
        <begin position="394"/>
        <end position="414"/>
    </location>
</feature>
<dbReference type="GO" id="GO:0006355">
    <property type="term" value="P:regulation of DNA-templated transcription"/>
    <property type="evidence" value="ECO:0007669"/>
    <property type="project" value="InterPro"/>
</dbReference>
<dbReference type="PANTHER" id="PTHR31571:SF2">
    <property type="entry name" value="HISTONE ACETYLTRANSFERASE RTT109"/>
    <property type="match status" value="1"/>
</dbReference>
<dbReference type="STRING" id="2512241.A0A553HJL7"/>
<evidence type="ECO:0000256" key="5">
    <source>
        <dbReference type="ARBA" id="ARBA00022990"/>
    </source>
</evidence>
<dbReference type="PANTHER" id="PTHR31571">
    <property type="entry name" value="ALTERED INHERITANCE OF MITOCHONDRIA PROTEIN 6"/>
    <property type="match status" value="1"/>
</dbReference>
<dbReference type="AlphaFoldDB" id="A0A553HJL7"/>
<dbReference type="SMART" id="SM01250">
    <property type="entry name" value="KAT11"/>
    <property type="match status" value="1"/>
</dbReference>
<dbReference type="Proteomes" id="UP000319160">
    <property type="component" value="Unassembled WGS sequence"/>
</dbReference>
<dbReference type="PROSITE" id="PS51728">
    <property type="entry name" value="RTT109_HAT"/>
    <property type="match status" value="1"/>
</dbReference>
<evidence type="ECO:0000256" key="2">
    <source>
        <dbReference type="ARBA" id="ARBA00013184"/>
    </source>
</evidence>
<keyword evidence="3" id="KW-0808">Transferase</keyword>
<evidence type="ECO:0000313" key="12">
    <source>
        <dbReference type="Proteomes" id="UP000319160"/>
    </source>
</evidence>
<evidence type="ECO:0000256" key="7">
    <source>
        <dbReference type="ARBA" id="ARBA00023163"/>
    </source>
</evidence>
<evidence type="ECO:0000256" key="6">
    <source>
        <dbReference type="ARBA" id="ARBA00023015"/>
    </source>
</evidence>
<comment type="subcellular location">
    <subcellularLocation>
        <location evidence="1">Nucleus</location>
    </subcellularLocation>
</comment>
<evidence type="ECO:0000256" key="4">
    <source>
        <dbReference type="ARBA" id="ARBA00022763"/>
    </source>
</evidence>
<comment type="caution">
    <text evidence="11">The sequence shown here is derived from an EMBL/GenBank/DDBJ whole genome shotgun (WGS) entry which is preliminary data.</text>
</comment>